<gene>
    <name evidence="7" type="ORF">JYB88_00260</name>
</gene>
<comment type="catalytic activity">
    <reaction evidence="3">
        <text>2 GTP = 3',3'-c-di-GMP + 2 diphosphate</text>
        <dbReference type="Rhea" id="RHEA:24898"/>
        <dbReference type="ChEBI" id="CHEBI:33019"/>
        <dbReference type="ChEBI" id="CHEBI:37565"/>
        <dbReference type="ChEBI" id="CHEBI:58805"/>
        <dbReference type="EC" id="2.7.7.65"/>
    </reaction>
</comment>
<proteinExistence type="predicted"/>
<accession>A0A974XKK4</accession>
<organism evidence="7 8">
    <name type="scientific">Shewanella cyperi</name>
    <dbReference type="NCBI Taxonomy" id="2814292"/>
    <lineage>
        <taxon>Bacteria</taxon>
        <taxon>Pseudomonadati</taxon>
        <taxon>Pseudomonadota</taxon>
        <taxon>Gammaproteobacteria</taxon>
        <taxon>Alteromonadales</taxon>
        <taxon>Shewanellaceae</taxon>
        <taxon>Shewanella</taxon>
    </lineage>
</organism>
<evidence type="ECO:0000256" key="2">
    <source>
        <dbReference type="ARBA" id="ARBA00012528"/>
    </source>
</evidence>
<dbReference type="PANTHER" id="PTHR45138:SF9">
    <property type="entry name" value="DIGUANYLATE CYCLASE DGCM-RELATED"/>
    <property type="match status" value="1"/>
</dbReference>
<dbReference type="InterPro" id="IPR050469">
    <property type="entry name" value="Diguanylate_Cyclase"/>
</dbReference>
<dbReference type="PANTHER" id="PTHR45138">
    <property type="entry name" value="REGULATORY COMPONENTS OF SENSORY TRANSDUCTION SYSTEM"/>
    <property type="match status" value="1"/>
</dbReference>
<dbReference type="GO" id="GO:1902201">
    <property type="term" value="P:negative regulation of bacterial-type flagellum-dependent cell motility"/>
    <property type="evidence" value="ECO:0007669"/>
    <property type="project" value="TreeGrafter"/>
</dbReference>
<dbReference type="Pfam" id="PF00990">
    <property type="entry name" value="GGDEF"/>
    <property type="match status" value="1"/>
</dbReference>
<dbReference type="CDD" id="cd01949">
    <property type="entry name" value="GGDEF"/>
    <property type="match status" value="1"/>
</dbReference>
<dbReference type="GO" id="GO:0000160">
    <property type="term" value="P:phosphorelay signal transduction system"/>
    <property type="evidence" value="ECO:0007669"/>
    <property type="project" value="InterPro"/>
</dbReference>
<dbReference type="GO" id="GO:0052621">
    <property type="term" value="F:diguanylate cyclase activity"/>
    <property type="evidence" value="ECO:0007669"/>
    <property type="project" value="UniProtKB-EC"/>
</dbReference>
<name>A0A974XKK4_9GAMM</name>
<evidence type="ECO:0000259" key="6">
    <source>
        <dbReference type="PROSITE" id="PS50887"/>
    </source>
</evidence>
<keyword evidence="8" id="KW-1185">Reference proteome</keyword>
<dbReference type="Pfam" id="PF00072">
    <property type="entry name" value="Response_reg"/>
    <property type="match status" value="1"/>
</dbReference>
<dbReference type="Gene3D" id="3.30.70.270">
    <property type="match status" value="1"/>
</dbReference>
<evidence type="ECO:0000313" key="8">
    <source>
        <dbReference type="Proteomes" id="UP000663281"/>
    </source>
</evidence>
<dbReference type="EC" id="2.7.7.65" evidence="2"/>
<dbReference type="KEGG" id="scyp:JYB88_00260"/>
<dbReference type="InterPro" id="IPR011006">
    <property type="entry name" value="CheY-like_superfamily"/>
</dbReference>
<comment type="cofactor">
    <cofactor evidence="1">
        <name>Mg(2+)</name>
        <dbReference type="ChEBI" id="CHEBI:18420"/>
    </cofactor>
</comment>
<dbReference type="Gene3D" id="3.40.50.2300">
    <property type="match status" value="1"/>
</dbReference>
<dbReference type="SMART" id="SM00267">
    <property type="entry name" value="GGDEF"/>
    <property type="match status" value="1"/>
</dbReference>
<feature type="domain" description="GGDEF" evidence="6">
    <location>
        <begin position="165"/>
        <end position="293"/>
    </location>
</feature>
<dbReference type="InterPro" id="IPR000160">
    <property type="entry name" value="GGDEF_dom"/>
</dbReference>
<dbReference type="EMBL" id="CP071504">
    <property type="protein sequence ID" value="QSX30155.1"/>
    <property type="molecule type" value="Genomic_DNA"/>
</dbReference>
<dbReference type="InterPro" id="IPR029787">
    <property type="entry name" value="Nucleotide_cyclase"/>
</dbReference>
<dbReference type="GO" id="GO:0043709">
    <property type="term" value="P:cell adhesion involved in single-species biofilm formation"/>
    <property type="evidence" value="ECO:0007669"/>
    <property type="project" value="TreeGrafter"/>
</dbReference>
<evidence type="ECO:0000313" key="7">
    <source>
        <dbReference type="EMBL" id="QSX30155.1"/>
    </source>
</evidence>
<evidence type="ECO:0000256" key="1">
    <source>
        <dbReference type="ARBA" id="ARBA00001946"/>
    </source>
</evidence>
<dbReference type="InterPro" id="IPR001789">
    <property type="entry name" value="Sig_transdc_resp-reg_receiver"/>
</dbReference>
<dbReference type="SUPFAM" id="SSF55073">
    <property type="entry name" value="Nucleotide cyclase"/>
    <property type="match status" value="1"/>
</dbReference>
<dbReference type="RefSeq" id="WP_207325102.1">
    <property type="nucleotide sequence ID" value="NZ_CP071504.1"/>
</dbReference>
<dbReference type="PROSITE" id="PS50110">
    <property type="entry name" value="RESPONSE_REGULATORY"/>
    <property type="match status" value="1"/>
</dbReference>
<feature type="modified residue" description="4-aspartylphosphate" evidence="4">
    <location>
        <position position="55"/>
    </location>
</feature>
<evidence type="ECO:0000256" key="4">
    <source>
        <dbReference type="PROSITE-ProRule" id="PRU00169"/>
    </source>
</evidence>
<evidence type="ECO:0000256" key="3">
    <source>
        <dbReference type="ARBA" id="ARBA00034247"/>
    </source>
</evidence>
<dbReference type="AlphaFoldDB" id="A0A974XKK4"/>
<dbReference type="FunFam" id="3.30.70.270:FF:000001">
    <property type="entry name" value="Diguanylate cyclase domain protein"/>
    <property type="match status" value="1"/>
</dbReference>
<evidence type="ECO:0000259" key="5">
    <source>
        <dbReference type="PROSITE" id="PS50110"/>
    </source>
</evidence>
<reference evidence="7 8" key="1">
    <citation type="submission" date="2021-03" db="EMBL/GenBank/DDBJ databases">
        <title>Novel species identification of genus Shewanella.</title>
        <authorList>
            <person name="Liu G."/>
            <person name="Zhang Q."/>
        </authorList>
    </citation>
    <scope>NUCLEOTIDE SEQUENCE [LARGE SCALE GENOMIC DNA]</scope>
    <source>
        <strain evidence="7 8">FJAT-53726</strain>
    </source>
</reference>
<dbReference type="NCBIfam" id="TIGR00254">
    <property type="entry name" value="GGDEF"/>
    <property type="match status" value="1"/>
</dbReference>
<dbReference type="Proteomes" id="UP000663281">
    <property type="component" value="Chromosome"/>
</dbReference>
<dbReference type="SMART" id="SM00448">
    <property type="entry name" value="REC"/>
    <property type="match status" value="1"/>
</dbReference>
<feature type="domain" description="Response regulatory" evidence="5">
    <location>
        <begin position="6"/>
        <end position="122"/>
    </location>
</feature>
<keyword evidence="4" id="KW-0597">Phosphoprotein</keyword>
<sequence>MDELQTVLIVDDVRTNNLVMAQCLKGLYQIREASNGHDCLREARRYPLPSLILLDVIMPVLDGYEVCRLLKSDPVTADIPVIFVTAKDADEDEQKGLELGAVDYITKPIRPAIVRARVSTHVQLKQHRDKLQFMALHDQLTGLYNRRYFQESAEQRLAKVCRNTSHLSVVMIDVDHFKKINDEHGHDKGDMVLQQLAALLKANTRREDVVARIGGEEFVILMDCALEAATYRSQRLLHLIVDMCPAGLKISCSLGVVQANAKHPDFSYWLKRADQAVYQAKSRGRNCVVVAGDETSVLLEEPSL</sequence>
<dbReference type="GO" id="GO:0005886">
    <property type="term" value="C:plasma membrane"/>
    <property type="evidence" value="ECO:0007669"/>
    <property type="project" value="TreeGrafter"/>
</dbReference>
<dbReference type="InterPro" id="IPR043128">
    <property type="entry name" value="Rev_trsase/Diguanyl_cyclase"/>
</dbReference>
<protein>
    <recommendedName>
        <fullName evidence="2">diguanylate cyclase</fullName>
        <ecNumber evidence="2">2.7.7.65</ecNumber>
    </recommendedName>
</protein>
<dbReference type="SUPFAM" id="SSF52172">
    <property type="entry name" value="CheY-like"/>
    <property type="match status" value="1"/>
</dbReference>
<dbReference type="PROSITE" id="PS50887">
    <property type="entry name" value="GGDEF"/>
    <property type="match status" value="1"/>
</dbReference>